<name>A0A100IJ90_ASPNG</name>
<dbReference type="OrthoDB" id="194358at2759"/>
<protein>
    <submittedName>
        <fullName evidence="4">Ankyrin repeat protein</fullName>
    </submittedName>
</protein>
<keyword evidence="1" id="KW-0677">Repeat</keyword>
<dbReference type="AlphaFoldDB" id="A0A100IJ90"/>
<organism evidence="4 5">
    <name type="scientific">Aspergillus niger</name>
    <dbReference type="NCBI Taxonomy" id="5061"/>
    <lineage>
        <taxon>Eukaryota</taxon>
        <taxon>Fungi</taxon>
        <taxon>Dikarya</taxon>
        <taxon>Ascomycota</taxon>
        <taxon>Pezizomycotina</taxon>
        <taxon>Eurotiomycetes</taxon>
        <taxon>Eurotiomycetidae</taxon>
        <taxon>Eurotiales</taxon>
        <taxon>Aspergillaceae</taxon>
        <taxon>Aspergillus</taxon>
        <taxon>Aspergillus subgen. Circumdati</taxon>
    </lineage>
</organism>
<dbReference type="Gene3D" id="1.25.40.20">
    <property type="entry name" value="Ankyrin repeat-containing domain"/>
    <property type="match status" value="3"/>
</dbReference>
<sequence>MEKSPAAIYLELDDDRIDQLMRAAHRGLLPEVQSLLYGVSPNVQDQTGRTAFSWAASCDLSQVQPLEEQKRCDILLQYLLDRGANPDLGDHHGETPLHWAVKCGDRDMVDLLLKKGVSSDIADSRGRTPLSRAAGQGLCTIVELLLSTGRADPDSKDSRGRTPLSWAAENWHLDTVRTLVAHGASADIHDHEGQIPLWWVISNHNKRRESNGQHPEDFQQWLAALGPTHGVEPMTKARRTFLAWASERGDTALVQELLKTTWADPNSIDRYRKTPLVYALEWSHYEIADMLMSGSGDDRDRKHDIVSLKLMVQESRARLLKPFLERYKPDLSNEDESSPIPLMRWALQQADRSTVAILLEHKAGVDGLENGDWFGPCSVAGTPANLLLAHTRTDGASIPVMDMTIPDGDRAALTALLSHRRQMMTLDDGYDGRYGRGLKSSVAVDIVVYRDGRRAARWINDDTLYQDIKAMPKTADETHLLLFRENHYWNTYCQLTDTSNELQFSLGNKSPCRTFSLFVRLDMKIGTSFTDDQDDDRKVRIIEWAVLEAPQKTIHYFSNLSYGWIPESDLELVQLFMQTWRDDWIAFCREARRYLGRLRTHQLTARGKDDRLIDSIAESMQQWTQVQASLAEQLSQARYFVTQYQRFSETRKFSEKMQSMIDGLDKEISGQIDKLEQTVRDLLQIEFAWVSINEAHRSTSLATSMKRLSWITFIFLPLTFASVSIPPSIDKSILTEQSLFGMNVDILSDNPSWRWYPLIGGVLLLLTVAIERWVEDQAEQLINGRQKKETLVW</sequence>
<dbReference type="InterPro" id="IPR036770">
    <property type="entry name" value="Ankyrin_rpt-contain_sf"/>
</dbReference>
<feature type="repeat" description="ANK" evidence="3">
    <location>
        <begin position="92"/>
        <end position="124"/>
    </location>
</feature>
<dbReference type="EMBL" id="BCMY01000006">
    <property type="protein sequence ID" value="GAQ41726.1"/>
    <property type="molecule type" value="Genomic_DNA"/>
</dbReference>
<dbReference type="SUPFAM" id="SSF48403">
    <property type="entry name" value="Ankyrin repeat"/>
    <property type="match status" value="1"/>
</dbReference>
<dbReference type="VEuPathDB" id="FungiDB:An08g04620"/>
<feature type="repeat" description="ANK" evidence="3">
    <location>
        <begin position="125"/>
        <end position="149"/>
    </location>
</feature>
<reference evidence="5" key="1">
    <citation type="journal article" date="2016" name="Genome Announc.">
        <title>Draft genome sequence of Aspergillus niger strain An76.</title>
        <authorList>
            <person name="Gong W."/>
            <person name="Cheng Z."/>
            <person name="Zhang H."/>
            <person name="Liu L."/>
            <person name="Gao P."/>
            <person name="Wang L."/>
        </authorList>
    </citation>
    <scope>NUCLEOTIDE SEQUENCE [LARGE SCALE GENOMIC DNA]</scope>
    <source>
        <strain evidence="5">An76</strain>
    </source>
</reference>
<dbReference type="VEuPathDB" id="FungiDB:M747DRAFT_248953"/>
<evidence type="ECO:0000256" key="3">
    <source>
        <dbReference type="PROSITE-ProRule" id="PRU00023"/>
    </source>
</evidence>
<keyword evidence="2 3" id="KW-0040">ANK repeat</keyword>
<evidence type="ECO:0000256" key="1">
    <source>
        <dbReference type="ARBA" id="ARBA00022737"/>
    </source>
</evidence>
<dbReference type="Pfam" id="PF00023">
    <property type="entry name" value="Ank"/>
    <property type="match status" value="1"/>
</dbReference>
<evidence type="ECO:0000313" key="5">
    <source>
        <dbReference type="Proteomes" id="UP000068243"/>
    </source>
</evidence>
<evidence type="ECO:0000256" key="2">
    <source>
        <dbReference type="ARBA" id="ARBA00023043"/>
    </source>
</evidence>
<dbReference type="Pfam" id="PF12796">
    <property type="entry name" value="Ank_2"/>
    <property type="match status" value="2"/>
</dbReference>
<gene>
    <name evidence="4" type="ORF">ABL_04387</name>
</gene>
<evidence type="ECO:0000313" key="4">
    <source>
        <dbReference type="EMBL" id="GAQ41726.1"/>
    </source>
</evidence>
<accession>A0A100IJ90</accession>
<proteinExistence type="predicted"/>
<dbReference type="Proteomes" id="UP000068243">
    <property type="component" value="Unassembled WGS sequence"/>
</dbReference>
<dbReference type="PROSITE" id="PS50297">
    <property type="entry name" value="ANK_REP_REGION"/>
    <property type="match status" value="3"/>
</dbReference>
<dbReference type="VEuPathDB" id="FungiDB:ASPNIDRAFT2_1152514"/>
<comment type="caution">
    <text evidence="4">The sequence shown here is derived from an EMBL/GenBank/DDBJ whole genome shotgun (WGS) entry which is preliminary data.</text>
</comment>
<feature type="repeat" description="ANK" evidence="3">
    <location>
        <begin position="159"/>
        <end position="191"/>
    </location>
</feature>
<dbReference type="SMART" id="SM00248">
    <property type="entry name" value="ANK"/>
    <property type="match status" value="6"/>
</dbReference>
<dbReference type="VEuPathDB" id="FungiDB:ATCC64974_102700"/>
<dbReference type="PROSITE" id="PS50088">
    <property type="entry name" value="ANK_REPEAT"/>
    <property type="match status" value="3"/>
</dbReference>
<dbReference type="OMA" id="IERWVED"/>
<dbReference type="PANTHER" id="PTHR24171">
    <property type="entry name" value="ANKYRIN REPEAT DOMAIN-CONTAINING PROTEIN 39-RELATED"/>
    <property type="match status" value="1"/>
</dbReference>
<dbReference type="InterPro" id="IPR002110">
    <property type="entry name" value="Ankyrin_rpt"/>
</dbReference>
<dbReference type="VEuPathDB" id="FungiDB:ASPNIDRAFT2_143463"/>